<protein>
    <submittedName>
        <fullName evidence="2">Uncharacterized protein</fullName>
    </submittedName>
</protein>
<proteinExistence type="predicted"/>
<dbReference type="AlphaFoldDB" id="A0AAE1KSI4"/>
<comment type="caution">
    <text evidence="2">The sequence shown here is derived from an EMBL/GenBank/DDBJ whole genome shotgun (WGS) entry which is preliminary data.</text>
</comment>
<gene>
    <name evidence="2" type="ORF">Pcinc_013202</name>
</gene>
<dbReference type="Proteomes" id="UP001286313">
    <property type="component" value="Unassembled WGS sequence"/>
</dbReference>
<reference evidence="2" key="1">
    <citation type="submission" date="2023-10" db="EMBL/GenBank/DDBJ databases">
        <title>Genome assemblies of two species of porcelain crab, Petrolisthes cinctipes and Petrolisthes manimaculis (Anomura: Porcellanidae).</title>
        <authorList>
            <person name="Angst P."/>
        </authorList>
    </citation>
    <scope>NUCLEOTIDE SEQUENCE</scope>
    <source>
        <strain evidence="2">PB745_01</strain>
        <tissue evidence="2">Gill</tissue>
    </source>
</reference>
<dbReference type="EMBL" id="JAWQEG010001097">
    <property type="protein sequence ID" value="KAK3882428.1"/>
    <property type="molecule type" value="Genomic_DNA"/>
</dbReference>
<sequence>MESKKSASKKRVVGFIRLGSCCCDILLRIHPSPSPHPPTLLVACPHSWRSIHANRREVHSSLTIHSQGGVALPPNEVDEEGITCEERLKEDGDVKRREENRKLHSLHASFLLLTASNSPANQPARFPHHPSTTTPVSL</sequence>
<evidence type="ECO:0000313" key="2">
    <source>
        <dbReference type="EMBL" id="KAK3882428.1"/>
    </source>
</evidence>
<accession>A0AAE1KSI4</accession>
<evidence type="ECO:0000313" key="3">
    <source>
        <dbReference type="Proteomes" id="UP001286313"/>
    </source>
</evidence>
<feature type="region of interest" description="Disordered" evidence="1">
    <location>
        <begin position="119"/>
        <end position="138"/>
    </location>
</feature>
<organism evidence="2 3">
    <name type="scientific">Petrolisthes cinctipes</name>
    <name type="common">Flat porcelain crab</name>
    <dbReference type="NCBI Taxonomy" id="88211"/>
    <lineage>
        <taxon>Eukaryota</taxon>
        <taxon>Metazoa</taxon>
        <taxon>Ecdysozoa</taxon>
        <taxon>Arthropoda</taxon>
        <taxon>Crustacea</taxon>
        <taxon>Multicrustacea</taxon>
        <taxon>Malacostraca</taxon>
        <taxon>Eumalacostraca</taxon>
        <taxon>Eucarida</taxon>
        <taxon>Decapoda</taxon>
        <taxon>Pleocyemata</taxon>
        <taxon>Anomura</taxon>
        <taxon>Galatheoidea</taxon>
        <taxon>Porcellanidae</taxon>
        <taxon>Petrolisthes</taxon>
    </lineage>
</organism>
<evidence type="ECO:0000256" key="1">
    <source>
        <dbReference type="SAM" id="MobiDB-lite"/>
    </source>
</evidence>
<name>A0AAE1KSI4_PETCI</name>
<keyword evidence="3" id="KW-1185">Reference proteome</keyword>